<sequence length="183" mass="19437">MVPDPNRPPSPEWAGALRPTAPNPESPLFRPGVPITPPGLRMPVDAPGPDARPFSVACPALESLTNYLRPENNAAPENDAAGPAWLIPESSADAWAQRTSLASSGSGQSDSSAESLTPSSLGSNSDIIMYHRLNDDQIHLLLEDPDSVNPYGGSRFELPFLNIITCSLPPTSSITVMNSQLQI</sequence>
<feature type="compositionally biased region" description="Low complexity" evidence="1">
    <location>
        <begin position="100"/>
        <end position="116"/>
    </location>
</feature>
<comment type="caution">
    <text evidence="2">The sequence shown here is derived from an EMBL/GenBank/DDBJ whole genome shotgun (WGS) entry which is preliminary data.</text>
</comment>
<dbReference type="AlphaFoldDB" id="A0A2S4UHT7"/>
<name>A0A2S4UHT7_9BASI</name>
<proteinExistence type="predicted"/>
<reference evidence="3" key="3">
    <citation type="journal article" date="2018" name="Mol. Plant Microbe Interact.">
        <title>Genome sequence resources for the wheat stripe rust pathogen (Puccinia striiformis f. sp. tritici) and the barley stripe rust pathogen (Puccinia striiformis f. sp. hordei).</title>
        <authorList>
            <person name="Xia C."/>
            <person name="Wang M."/>
            <person name="Yin C."/>
            <person name="Cornejo O.E."/>
            <person name="Hulbert S.H."/>
            <person name="Chen X."/>
        </authorList>
    </citation>
    <scope>NUCLEOTIDE SEQUENCE [LARGE SCALE GENOMIC DNA]</scope>
    <source>
        <strain evidence="3">93TX-2</strain>
    </source>
</reference>
<dbReference type="EMBL" id="PKSM01000354">
    <property type="protein sequence ID" value="POV96872.1"/>
    <property type="molecule type" value="Genomic_DNA"/>
</dbReference>
<feature type="region of interest" description="Disordered" evidence="1">
    <location>
        <begin position="96"/>
        <end position="120"/>
    </location>
</feature>
<dbReference type="VEuPathDB" id="FungiDB:PSTT_11083"/>
<evidence type="ECO:0000313" key="2">
    <source>
        <dbReference type="EMBL" id="POV96872.1"/>
    </source>
</evidence>
<keyword evidence="3" id="KW-1185">Reference proteome</keyword>
<feature type="compositionally biased region" description="Pro residues" evidence="1">
    <location>
        <begin position="1"/>
        <end position="11"/>
    </location>
</feature>
<dbReference type="Proteomes" id="UP000238274">
    <property type="component" value="Unassembled WGS sequence"/>
</dbReference>
<dbReference type="VEuPathDB" id="FungiDB:PSHT_14881"/>
<evidence type="ECO:0000313" key="3">
    <source>
        <dbReference type="Proteomes" id="UP000238274"/>
    </source>
</evidence>
<feature type="region of interest" description="Disordered" evidence="1">
    <location>
        <begin position="1"/>
        <end position="51"/>
    </location>
</feature>
<gene>
    <name evidence="2" type="ORF">PSHT_14881</name>
</gene>
<reference evidence="3" key="2">
    <citation type="journal article" date="2018" name="BMC Genomics">
        <title>Genomic insights into host adaptation between the wheat stripe rust pathogen (Puccinia striiformis f. sp. tritici) and the barley stripe rust pathogen (Puccinia striiformis f. sp. hordei).</title>
        <authorList>
            <person name="Xia C."/>
            <person name="Wang M."/>
            <person name="Yin C."/>
            <person name="Cornejo O.E."/>
            <person name="Hulbert S.H."/>
            <person name="Chen X."/>
        </authorList>
    </citation>
    <scope>NUCLEOTIDE SEQUENCE [LARGE SCALE GENOMIC DNA]</scope>
    <source>
        <strain evidence="3">93TX-2</strain>
    </source>
</reference>
<feature type="non-terminal residue" evidence="2">
    <location>
        <position position="183"/>
    </location>
</feature>
<accession>A0A2S4UHT7</accession>
<evidence type="ECO:0000256" key="1">
    <source>
        <dbReference type="SAM" id="MobiDB-lite"/>
    </source>
</evidence>
<protein>
    <submittedName>
        <fullName evidence="2">Uncharacterized protein</fullName>
    </submittedName>
</protein>
<organism evidence="2 3">
    <name type="scientific">Puccinia striiformis</name>
    <dbReference type="NCBI Taxonomy" id="27350"/>
    <lineage>
        <taxon>Eukaryota</taxon>
        <taxon>Fungi</taxon>
        <taxon>Dikarya</taxon>
        <taxon>Basidiomycota</taxon>
        <taxon>Pucciniomycotina</taxon>
        <taxon>Pucciniomycetes</taxon>
        <taxon>Pucciniales</taxon>
        <taxon>Pucciniaceae</taxon>
        <taxon>Puccinia</taxon>
    </lineage>
</organism>
<reference evidence="2 3" key="1">
    <citation type="submission" date="2017-12" db="EMBL/GenBank/DDBJ databases">
        <title>Gene loss provides genomic basis for host adaptation in cereal stripe rust fungi.</title>
        <authorList>
            <person name="Xia C."/>
        </authorList>
    </citation>
    <scope>NUCLEOTIDE SEQUENCE [LARGE SCALE GENOMIC DNA]</scope>
    <source>
        <strain evidence="2 3">93TX-2</strain>
    </source>
</reference>